<name>A0A1I4R380_9BURK</name>
<accession>A0A1I4R380</accession>
<dbReference type="PRINTS" id="PR00412">
    <property type="entry name" value="EPOXHYDRLASE"/>
</dbReference>
<protein>
    <submittedName>
        <fullName evidence="2">Pimeloyl-ACP methyl ester carboxylesterase</fullName>
    </submittedName>
</protein>
<dbReference type="InterPro" id="IPR029058">
    <property type="entry name" value="AB_hydrolase_fold"/>
</dbReference>
<reference evidence="2 3" key="1">
    <citation type="submission" date="2016-10" db="EMBL/GenBank/DDBJ databases">
        <authorList>
            <person name="de Groot N.N."/>
        </authorList>
    </citation>
    <scope>NUCLEOTIDE SEQUENCE [LARGE SCALE GENOMIC DNA]</scope>
    <source>
        <strain evidence="2 3">ATCC 43154</strain>
    </source>
</reference>
<sequence length="308" mass="33274">MRALKWLLGGVVAVVVAGTGFVYAMPEQAARLAIQAERQRAGLVRKEVDLPGGLHSAYLEGGQGEPLILLHGFGANKDNFLRVARQLTPHYRVIVPDLTGFGESSRPDGADYMPAAQAERVRALAQALGLRRLHLGGSSMGGQIAMSYAVLHPDEVASLWLLDPAGVWSAPRSELGDIYVTTGRNPLVAHNEAEFAETIAFVMSDPPFVPGPIVKAMAQEPIRNAALAEKIFKQFTADSLEGRVKGLATPTLIVWGDQDRVIHVDSGAVLQKLLPRSQLIVMPGVGHLPMIERPQQSADDYLRFRAAL</sequence>
<dbReference type="Pfam" id="PF00561">
    <property type="entry name" value="Abhydrolase_1"/>
    <property type="match status" value="1"/>
</dbReference>
<dbReference type="InterPro" id="IPR000639">
    <property type="entry name" value="Epox_hydrolase-like"/>
</dbReference>
<evidence type="ECO:0000313" key="2">
    <source>
        <dbReference type="EMBL" id="SFM46416.1"/>
    </source>
</evidence>
<dbReference type="InterPro" id="IPR050266">
    <property type="entry name" value="AB_hydrolase_sf"/>
</dbReference>
<proteinExistence type="predicted"/>
<gene>
    <name evidence="2" type="ORF">SAMN02982985_04135</name>
</gene>
<dbReference type="SUPFAM" id="SSF53474">
    <property type="entry name" value="alpha/beta-Hydrolases"/>
    <property type="match status" value="1"/>
</dbReference>
<dbReference type="PRINTS" id="PR00111">
    <property type="entry name" value="ABHYDROLASE"/>
</dbReference>
<dbReference type="PANTHER" id="PTHR43798">
    <property type="entry name" value="MONOACYLGLYCEROL LIPASE"/>
    <property type="match status" value="1"/>
</dbReference>
<keyword evidence="3" id="KW-1185">Reference proteome</keyword>
<feature type="domain" description="AB hydrolase-1" evidence="1">
    <location>
        <begin position="66"/>
        <end position="294"/>
    </location>
</feature>
<evidence type="ECO:0000259" key="1">
    <source>
        <dbReference type="Pfam" id="PF00561"/>
    </source>
</evidence>
<dbReference type="GO" id="GO:0016020">
    <property type="term" value="C:membrane"/>
    <property type="evidence" value="ECO:0007669"/>
    <property type="project" value="TreeGrafter"/>
</dbReference>
<organism evidence="2 3">
    <name type="scientific">Rugamonas rubra</name>
    <dbReference type="NCBI Taxonomy" id="758825"/>
    <lineage>
        <taxon>Bacteria</taxon>
        <taxon>Pseudomonadati</taxon>
        <taxon>Pseudomonadota</taxon>
        <taxon>Betaproteobacteria</taxon>
        <taxon>Burkholderiales</taxon>
        <taxon>Oxalobacteraceae</taxon>
        <taxon>Telluria group</taxon>
        <taxon>Rugamonas</taxon>
    </lineage>
</organism>
<dbReference type="Gene3D" id="3.40.50.1820">
    <property type="entry name" value="alpha/beta hydrolase"/>
    <property type="match status" value="1"/>
</dbReference>
<dbReference type="Proteomes" id="UP000199470">
    <property type="component" value="Unassembled WGS sequence"/>
</dbReference>
<dbReference type="PANTHER" id="PTHR43798:SF33">
    <property type="entry name" value="HYDROLASE, PUTATIVE (AFU_ORTHOLOGUE AFUA_2G14860)-RELATED"/>
    <property type="match status" value="1"/>
</dbReference>
<dbReference type="InterPro" id="IPR000073">
    <property type="entry name" value="AB_hydrolase_1"/>
</dbReference>
<evidence type="ECO:0000313" key="3">
    <source>
        <dbReference type="Proteomes" id="UP000199470"/>
    </source>
</evidence>
<dbReference type="AlphaFoldDB" id="A0A1I4R380"/>
<dbReference type="GO" id="GO:0003824">
    <property type="term" value="F:catalytic activity"/>
    <property type="evidence" value="ECO:0007669"/>
    <property type="project" value="InterPro"/>
</dbReference>
<dbReference type="RefSeq" id="WP_174900606.1">
    <property type="nucleotide sequence ID" value="NZ_FOTW01000021.1"/>
</dbReference>
<dbReference type="STRING" id="758825.SAMN02982985_04135"/>
<dbReference type="EMBL" id="FOTW01000021">
    <property type="protein sequence ID" value="SFM46416.1"/>
    <property type="molecule type" value="Genomic_DNA"/>
</dbReference>